<dbReference type="NCBIfam" id="TIGR02772">
    <property type="entry name" value="Ku_bact"/>
    <property type="match status" value="1"/>
</dbReference>
<comment type="function">
    <text evidence="2">With LigD forms a non-homologous end joining (NHEJ) DNA repair enzyme, which repairs dsDNA breaks with reduced fidelity. Binds linear dsDNA with 5'- and 3'- overhangs but not closed circular dsDNA nor ssDNA. Recruits and stimulates the ligase activity of LigD.</text>
</comment>
<evidence type="ECO:0000256" key="3">
    <source>
        <dbReference type="SAM" id="MobiDB-lite"/>
    </source>
</evidence>
<dbReference type="InterPro" id="IPR009187">
    <property type="entry name" value="Prok_Ku"/>
</dbReference>
<dbReference type="SUPFAM" id="SSF100939">
    <property type="entry name" value="SPOC domain-like"/>
    <property type="match status" value="1"/>
</dbReference>
<protein>
    <recommendedName>
        <fullName evidence="2">Non-homologous end joining protein Ku</fullName>
    </recommendedName>
</protein>
<keyword evidence="2" id="KW-0233">DNA recombination</keyword>
<gene>
    <name evidence="2" type="primary">ku</name>
    <name evidence="5" type="ORF">CSC94_09115</name>
</gene>
<feature type="domain" description="Ku" evidence="4">
    <location>
        <begin position="54"/>
        <end position="183"/>
    </location>
</feature>
<dbReference type="GO" id="GO:0003690">
    <property type="term" value="F:double-stranded DNA binding"/>
    <property type="evidence" value="ECO:0007669"/>
    <property type="project" value="UniProtKB-UniRule"/>
</dbReference>
<evidence type="ECO:0000256" key="2">
    <source>
        <dbReference type="HAMAP-Rule" id="MF_01875"/>
    </source>
</evidence>
<dbReference type="Gene3D" id="2.40.290.10">
    <property type="match status" value="1"/>
</dbReference>
<reference evidence="5 6" key="1">
    <citation type="submission" date="2017-10" db="EMBL/GenBank/DDBJ databases">
        <title>Sedimentibacterium mangrovi gen. nov., sp. nov., a novel member of family Phyllobacteriacea isolated from mangrove sediment.</title>
        <authorList>
            <person name="Liao H."/>
            <person name="Tian Y."/>
        </authorList>
    </citation>
    <scope>NUCLEOTIDE SEQUENCE [LARGE SCALE GENOMIC DNA]</scope>
    <source>
        <strain evidence="5 6">X9-2-2</strain>
    </source>
</reference>
<comment type="subunit">
    <text evidence="2">Homodimer. Interacts with LigD.</text>
</comment>
<dbReference type="GO" id="GO:0006303">
    <property type="term" value="P:double-strand break repair via nonhomologous end joining"/>
    <property type="evidence" value="ECO:0007669"/>
    <property type="project" value="UniProtKB-UniRule"/>
</dbReference>
<dbReference type="PANTHER" id="PTHR41251:SF1">
    <property type="entry name" value="NON-HOMOLOGOUS END JOINING PROTEIN KU"/>
    <property type="match status" value="1"/>
</dbReference>
<sequence>MVSRAIWKGHLRLSLVSIPVEVHSARKSGGRVSFRQIHEDTGKPVYYQKVVSGVGPVKQEDIVKGYEYEKDHYILLDPDEVDAIRLETKKTMDIVQFVGACEIPPLYYDKPYYLVPADELAEDAYRVLRDALRQTERVGLSQITMRGREHLVAIRPCGDGLLMETLHYADEIRNADPLFSSIEDEKSDEDLLDVAVALIDRKTAPFDAGAFHDNYAEALRDLVESKRKSRKRKRVSTEDEPGDGRGSDNVVDLMSALKQSLEKSGRRKNSGSGRKSETGSRSGKSSGRRKSG</sequence>
<dbReference type="AlphaFoldDB" id="A0A2G1QNW6"/>
<dbReference type="InterPro" id="IPR006164">
    <property type="entry name" value="DNA_bd_Ku70/Ku80"/>
</dbReference>
<dbReference type="InterPro" id="IPR016194">
    <property type="entry name" value="SPOC-like_C_dom_sf"/>
</dbReference>
<dbReference type="OrthoDB" id="9780854at2"/>
<dbReference type="PANTHER" id="PTHR41251">
    <property type="entry name" value="NON-HOMOLOGOUS END JOINING PROTEIN KU"/>
    <property type="match status" value="1"/>
</dbReference>
<comment type="caution">
    <text evidence="5">The sequence shown here is derived from an EMBL/GenBank/DDBJ whole genome shotgun (WGS) entry which is preliminary data.</text>
</comment>
<dbReference type="RefSeq" id="WP_099306029.1">
    <property type="nucleotide sequence ID" value="NZ_PDVP01000004.1"/>
</dbReference>
<keyword evidence="2" id="KW-0227">DNA damage</keyword>
<evidence type="ECO:0000313" key="6">
    <source>
        <dbReference type="Proteomes" id="UP000221168"/>
    </source>
</evidence>
<dbReference type="SMART" id="SM00559">
    <property type="entry name" value="Ku78"/>
    <property type="match status" value="1"/>
</dbReference>
<dbReference type="Proteomes" id="UP000221168">
    <property type="component" value="Unassembled WGS sequence"/>
</dbReference>
<feature type="region of interest" description="Disordered" evidence="3">
    <location>
        <begin position="226"/>
        <end position="292"/>
    </location>
</feature>
<dbReference type="CDD" id="cd00789">
    <property type="entry name" value="KU_like"/>
    <property type="match status" value="1"/>
</dbReference>
<evidence type="ECO:0000259" key="4">
    <source>
        <dbReference type="SMART" id="SM00559"/>
    </source>
</evidence>
<keyword evidence="2" id="KW-0234">DNA repair</keyword>
<comment type="similarity">
    <text evidence="2">Belongs to the prokaryotic Ku family.</text>
</comment>
<dbReference type="PIRSF" id="PIRSF006493">
    <property type="entry name" value="Prok_Ku"/>
    <property type="match status" value="1"/>
</dbReference>
<accession>A0A2G1QNW6</accession>
<proteinExistence type="inferred from homology"/>
<name>A0A2G1QNW6_9HYPH</name>
<organism evidence="5 6">
    <name type="scientific">Zhengella mangrovi</name>
    <dbReference type="NCBI Taxonomy" id="1982044"/>
    <lineage>
        <taxon>Bacteria</taxon>
        <taxon>Pseudomonadati</taxon>
        <taxon>Pseudomonadota</taxon>
        <taxon>Alphaproteobacteria</taxon>
        <taxon>Hyphomicrobiales</taxon>
        <taxon>Notoacmeibacteraceae</taxon>
        <taxon>Zhengella</taxon>
    </lineage>
</organism>
<dbReference type="HAMAP" id="MF_01875">
    <property type="entry name" value="Prokaryotic_Ku"/>
    <property type="match status" value="1"/>
</dbReference>
<keyword evidence="1 2" id="KW-0238">DNA-binding</keyword>
<evidence type="ECO:0000313" key="5">
    <source>
        <dbReference type="EMBL" id="PHP67202.1"/>
    </source>
</evidence>
<dbReference type="Pfam" id="PF02735">
    <property type="entry name" value="Ku"/>
    <property type="match status" value="1"/>
</dbReference>
<dbReference type="EMBL" id="PDVP01000004">
    <property type="protein sequence ID" value="PHP67202.1"/>
    <property type="molecule type" value="Genomic_DNA"/>
</dbReference>
<evidence type="ECO:0000256" key="1">
    <source>
        <dbReference type="ARBA" id="ARBA00023125"/>
    </source>
</evidence>
<dbReference type="GO" id="GO:0006310">
    <property type="term" value="P:DNA recombination"/>
    <property type="evidence" value="ECO:0007669"/>
    <property type="project" value="UniProtKB-KW"/>
</dbReference>
<keyword evidence="6" id="KW-1185">Reference proteome</keyword>